<protein>
    <submittedName>
        <fullName evidence="1">Uncharacterized protein</fullName>
    </submittedName>
</protein>
<comment type="caution">
    <text evidence="1">The sequence shown here is derived from an EMBL/GenBank/DDBJ whole genome shotgun (WGS) entry which is preliminary data.</text>
</comment>
<organism evidence="1 2">
    <name type="scientific">Porites lobata</name>
    <dbReference type="NCBI Taxonomy" id="104759"/>
    <lineage>
        <taxon>Eukaryota</taxon>
        <taxon>Metazoa</taxon>
        <taxon>Cnidaria</taxon>
        <taxon>Anthozoa</taxon>
        <taxon>Hexacorallia</taxon>
        <taxon>Scleractinia</taxon>
        <taxon>Fungiina</taxon>
        <taxon>Poritidae</taxon>
        <taxon>Porites</taxon>
    </lineage>
</organism>
<name>A0ABN8QMH9_9CNID</name>
<evidence type="ECO:0000313" key="2">
    <source>
        <dbReference type="Proteomes" id="UP001159405"/>
    </source>
</evidence>
<sequence>MDTVKTVDGQSQRKLSSLAFEEVSEQQRLRARDVLCMSNQGTSPKTVQSVMNFLTVDSDFYCSDYRQTIDRAANWETNTSSASKPQQI</sequence>
<accession>A0ABN8QMH9</accession>
<evidence type="ECO:0000313" key="1">
    <source>
        <dbReference type="EMBL" id="CAH3167122.1"/>
    </source>
</evidence>
<dbReference type="EMBL" id="CALNXK010000139">
    <property type="protein sequence ID" value="CAH3167122.1"/>
    <property type="molecule type" value="Genomic_DNA"/>
</dbReference>
<gene>
    <name evidence="1" type="ORF">PLOB_00008065</name>
</gene>
<proteinExistence type="predicted"/>
<dbReference type="Proteomes" id="UP001159405">
    <property type="component" value="Unassembled WGS sequence"/>
</dbReference>
<keyword evidence="2" id="KW-1185">Reference proteome</keyword>
<reference evidence="1 2" key="1">
    <citation type="submission" date="2022-05" db="EMBL/GenBank/DDBJ databases">
        <authorList>
            <consortium name="Genoscope - CEA"/>
            <person name="William W."/>
        </authorList>
    </citation>
    <scope>NUCLEOTIDE SEQUENCE [LARGE SCALE GENOMIC DNA]</scope>
</reference>